<name>A0AAE1DLU2_9GAST</name>
<feature type="compositionally biased region" description="Low complexity" evidence="1">
    <location>
        <begin position="10"/>
        <end position="22"/>
    </location>
</feature>
<accession>A0AAE1DLU2</accession>
<evidence type="ECO:0000256" key="1">
    <source>
        <dbReference type="SAM" id="MobiDB-lite"/>
    </source>
</evidence>
<sequence length="80" mass="8940">MWISPCLCRTSTDSPPSDSSTTADVDAWEELHSNQHLHFWLPRTHQFLLPTGDKQWQAGLDQSCAPHIAVYGPHASRLAS</sequence>
<reference evidence="2" key="1">
    <citation type="journal article" date="2023" name="G3 (Bethesda)">
        <title>A reference genome for the long-term kleptoplast-retaining sea slug Elysia crispata morphotype clarki.</title>
        <authorList>
            <person name="Eastman K.E."/>
            <person name="Pendleton A.L."/>
            <person name="Shaikh M.A."/>
            <person name="Suttiyut T."/>
            <person name="Ogas R."/>
            <person name="Tomko P."/>
            <person name="Gavelis G."/>
            <person name="Widhalm J.R."/>
            <person name="Wisecaver J.H."/>
        </authorList>
    </citation>
    <scope>NUCLEOTIDE SEQUENCE</scope>
    <source>
        <strain evidence="2">ECLA1</strain>
    </source>
</reference>
<comment type="caution">
    <text evidence="2">The sequence shown here is derived from an EMBL/GenBank/DDBJ whole genome shotgun (WGS) entry which is preliminary data.</text>
</comment>
<protein>
    <submittedName>
        <fullName evidence="2">Uncharacterized protein</fullName>
    </submittedName>
</protein>
<dbReference type="Proteomes" id="UP001283361">
    <property type="component" value="Unassembled WGS sequence"/>
</dbReference>
<dbReference type="AlphaFoldDB" id="A0AAE1DLU2"/>
<evidence type="ECO:0000313" key="3">
    <source>
        <dbReference type="Proteomes" id="UP001283361"/>
    </source>
</evidence>
<dbReference type="EMBL" id="JAWDGP010003460">
    <property type="protein sequence ID" value="KAK3774163.1"/>
    <property type="molecule type" value="Genomic_DNA"/>
</dbReference>
<keyword evidence="3" id="KW-1185">Reference proteome</keyword>
<evidence type="ECO:0000313" key="2">
    <source>
        <dbReference type="EMBL" id="KAK3774163.1"/>
    </source>
</evidence>
<proteinExistence type="predicted"/>
<feature type="region of interest" description="Disordered" evidence="1">
    <location>
        <begin position="1"/>
        <end position="24"/>
    </location>
</feature>
<organism evidence="2 3">
    <name type="scientific">Elysia crispata</name>
    <name type="common">lettuce slug</name>
    <dbReference type="NCBI Taxonomy" id="231223"/>
    <lineage>
        <taxon>Eukaryota</taxon>
        <taxon>Metazoa</taxon>
        <taxon>Spiralia</taxon>
        <taxon>Lophotrochozoa</taxon>
        <taxon>Mollusca</taxon>
        <taxon>Gastropoda</taxon>
        <taxon>Heterobranchia</taxon>
        <taxon>Euthyneura</taxon>
        <taxon>Panpulmonata</taxon>
        <taxon>Sacoglossa</taxon>
        <taxon>Placobranchoidea</taxon>
        <taxon>Plakobranchidae</taxon>
        <taxon>Elysia</taxon>
    </lineage>
</organism>
<gene>
    <name evidence="2" type="ORF">RRG08_053703</name>
</gene>